<dbReference type="AlphaFoldDB" id="A0A378R9A7"/>
<evidence type="ECO:0008006" key="4">
    <source>
        <dbReference type="Google" id="ProtNLM"/>
    </source>
</evidence>
<evidence type="ECO:0000256" key="1">
    <source>
        <dbReference type="SAM" id="SignalP"/>
    </source>
</evidence>
<dbReference type="EMBL" id="UGQE01000004">
    <property type="protein sequence ID" value="STZ14653.1"/>
    <property type="molecule type" value="Genomic_DNA"/>
</dbReference>
<reference evidence="2 3" key="1">
    <citation type="submission" date="2018-06" db="EMBL/GenBank/DDBJ databases">
        <authorList>
            <consortium name="Pathogen Informatics"/>
            <person name="Doyle S."/>
        </authorList>
    </citation>
    <scope>NUCLEOTIDE SEQUENCE [LARGE SCALE GENOMIC DNA]</scope>
    <source>
        <strain evidence="2 3">NCTC10293</strain>
    </source>
</reference>
<evidence type="ECO:0000313" key="3">
    <source>
        <dbReference type="Proteomes" id="UP000255279"/>
    </source>
</evidence>
<feature type="chain" id="PRO_5017077420" description="Peptidoglycan binding-like domain-containing protein" evidence="1">
    <location>
        <begin position="36"/>
        <end position="152"/>
    </location>
</feature>
<dbReference type="InterPro" id="IPR036365">
    <property type="entry name" value="PGBD-like_sf"/>
</dbReference>
<accession>A0A378R9A7</accession>
<dbReference type="Proteomes" id="UP000255279">
    <property type="component" value="Unassembled WGS sequence"/>
</dbReference>
<evidence type="ECO:0000313" key="2">
    <source>
        <dbReference type="EMBL" id="STZ14653.1"/>
    </source>
</evidence>
<proteinExistence type="predicted"/>
<dbReference type="SUPFAM" id="SSF47090">
    <property type="entry name" value="PGBD-like"/>
    <property type="match status" value="1"/>
</dbReference>
<protein>
    <recommendedName>
        <fullName evidence="4">Peptidoglycan binding-like domain-containing protein</fullName>
    </recommendedName>
</protein>
<feature type="signal peptide" evidence="1">
    <location>
        <begin position="1"/>
        <end position="35"/>
    </location>
</feature>
<organism evidence="2 3">
    <name type="scientific">Moraxella caviae</name>
    <dbReference type="NCBI Taxonomy" id="34060"/>
    <lineage>
        <taxon>Bacteria</taxon>
        <taxon>Pseudomonadati</taxon>
        <taxon>Pseudomonadota</taxon>
        <taxon>Gammaproteobacteria</taxon>
        <taxon>Moraxellales</taxon>
        <taxon>Moraxellaceae</taxon>
        <taxon>Moraxella</taxon>
    </lineage>
</organism>
<keyword evidence="1" id="KW-0732">Signal</keyword>
<name>A0A378R9A7_9GAMM</name>
<sequence length="152" mass="16228">MINGSFMNAFHLITKTRKTALAAALLAIFAVPAAAQDDIADAAQDVLQTDGDIVGGEVVVPETAADTSAINSIEKDGKRHTTLNLSEYAKAVNEAQWSPNMKVNTAMTVKLQALLDWNHASPGPIDGGWGMNSKKALINFQSTHQFPAHSWA</sequence>
<gene>
    <name evidence="2" type="ORF">NCTC10293_02250</name>
</gene>